<gene>
    <name evidence="1" type="ORF">A2373_00895</name>
</gene>
<name>A0A1F6NG66_9BACT</name>
<dbReference type="AlphaFoldDB" id="A0A1F6NG66"/>
<evidence type="ECO:0000313" key="2">
    <source>
        <dbReference type="Proteomes" id="UP000176300"/>
    </source>
</evidence>
<accession>A0A1F6NG66</accession>
<sequence length="84" mass="9509">MPRVVQDLAFSKVKDLKRPRGAMTTEKENKRNTEIVAMTAIMNDLMDRSNNRPKRPVTIVPGGEVETFILPDGSKGQYISYMPK</sequence>
<comment type="caution">
    <text evidence="1">The sequence shown here is derived from an EMBL/GenBank/DDBJ whole genome shotgun (WGS) entry which is preliminary data.</text>
</comment>
<organism evidence="1 2">
    <name type="scientific">Candidatus Magasanikbacteria bacterium RIFOXYB1_FULL_40_15</name>
    <dbReference type="NCBI Taxonomy" id="1798697"/>
    <lineage>
        <taxon>Bacteria</taxon>
        <taxon>Candidatus Magasanikiibacteriota</taxon>
    </lineage>
</organism>
<proteinExistence type="predicted"/>
<dbReference type="Proteomes" id="UP000176300">
    <property type="component" value="Unassembled WGS sequence"/>
</dbReference>
<evidence type="ECO:0000313" key="1">
    <source>
        <dbReference type="EMBL" id="OGH82778.1"/>
    </source>
</evidence>
<dbReference type="EMBL" id="MFQS01000028">
    <property type="protein sequence ID" value="OGH82778.1"/>
    <property type="molecule type" value="Genomic_DNA"/>
</dbReference>
<reference evidence="1 2" key="1">
    <citation type="journal article" date="2016" name="Nat. Commun.">
        <title>Thousands of microbial genomes shed light on interconnected biogeochemical processes in an aquifer system.</title>
        <authorList>
            <person name="Anantharaman K."/>
            <person name="Brown C.T."/>
            <person name="Hug L.A."/>
            <person name="Sharon I."/>
            <person name="Castelle C.J."/>
            <person name="Probst A.J."/>
            <person name="Thomas B.C."/>
            <person name="Singh A."/>
            <person name="Wilkins M.J."/>
            <person name="Karaoz U."/>
            <person name="Brodie E.L."/>
            <person name="Williams K.H."/>
            <person name="Hubbard S.S."/>
            <person name="Banfield J.F."/>
        </authorList>
    </citation>
    <scope>NUCLEOTIDE SEQUENCE [LARGE SCALE GENOMIC DNA]</scope>
</reference>
<protein>
    <submittedName>
        <fullName evidence="1">Uncharacterized protein</fullName>
    </submittedName>
</protein>